<proteinExistence type="predicted"/>
<dbReference type="Proteomes" id="UP001652660">
    <property type="component" value="Chromosome 11e"/>
</dbReference>
<gene>
    <name evidence="3" type="primary">LOC113718573</name>
</gene>
<reference evidence="2" key="1">
    <citation type="journal article" date="2025" name="Foods">
        <title>Unveiling the Microbial Signatures of Arabica Coffee Cherries: Insights into Ripeness Specific Diversity, Functional Traits, and Implications for Quality and Safety.</title>
        <authorList>
            <consortium name="RefSeq"/>
            <person name="Tenea G.N."/>
            <person name="Cifuentes V."/>
            <person name="Reyes P."/>
            <person name="Cevallos-Vallejos M."/>
        </authorList>
    </citation>
    <scope>NUCLEOTIDE SEQUENCE [LARGE SCALE GENOMIC DNA]</scope>
</reference>
<dbReference type="InterPro" id="IPR001810">
    <property type="entry name" value="F-box_dom"/>
</dbReference>
<dbReference type="GeneID" id="113718573"/>
<dbReference type="InterPro" id="IPR050796">
    <property type="entry name" value="SCF_F-box_component"/>
</dbReference>
<dbReference type="AlphaFoldDB" id="A0A6P6V8F5"/>
<evidence type="ECO:0000313" key="2">
    <source>
        <dbReference type="Proteomes" id="UP001652660"/>
    </source>
</evidence>
<dbReference type="PANTHER" id="PTHR31672">
    <property type="entry name" value="BNACNNG10540D PROTEIN"/>
    <property type="match status" value="1"/>
</dbReference>
<organism evidence="2 3">
    <name type="scientific">Coffea arabica</name>
    <name type="common">Arabian coffee</name>
    <dbReference type="NCBI Taxonomy" id="13443"/>
    <lineage>
        <taxon>Eukaryota</taxon>
        <taxon>Viridiplantae</taxon>
        <taxon>Streptophyta</taxon>
        <taxon>Embryophyta</taxon>
        <taxon>Tracheophyta</taxon>
        <taxon>Spermatophyta</taxon>
        <taxon>Magnoliopsida</taxon>
        <taxon>eudicotyledons</taxon>
        <taxon>Gunneridae</taxon>
        <taxon>Pentapetalae</taxon>
        <taxon>asterids</taxon>
        <taxon>lamiids</taxon>
        <taxon>Gentianales</taxon>
        <taxon>Rubiaceae</taxon>
        <taxon>Ixoroideae</taxon>
        <taxon>Gardenieae complex</taxon>
        <taxon>Bertiereae - Coffeeae clade</taxon>
        <taxon>Coffeeae</taxon>
        <taxon>Coffea</taxon>
    </lineage>
</organism>
<protein>
    <submittedName>
        <fullName evidence="3">F-box protein At5g49610-like</fullName>
    </submittedName>
</protein>
<dbReference type="PROSITE" id="PS50181">
    <property type="entry name" value="FBOX"/>
    <property type="match status" value="1"/>
</dbReference>
<dbReference type="InterPro" id="IPR013187">
    <property type="entry name" value="F-box-assoc_dom_typ3"/>
</dbReference>
<dbReference type="Pfam" id="PF00646">
    <property type="entry name" value="F-box"/>
    <property type="match status" value="1"/>
</dbReference>
<accession>A0A6P6V8F5</accession>
<reference evidence="3" key="2">
    <citation type="submission" date="2025-08" db="UniProtKB">
        <authorList>
            <consortium name="RefSeq"/>
        </authorList>
    </citation>
    <scope>IDENTIFICATION</scope>
    <source>
        <tissue evidence="3">Leaves</tissue>
    </source>
</reference>
<dbReference type="NCBIfam" id="TIGR01640">
    <property type="entry name" value="F_box_assoc_1"/>
    <property type="match status" value="1"/>
</dbReference>
<dbReference type="InterPro" id="IPR017451">
    <property type="entry name" value="F-box-assoc_interact_dom"/>
</dbReference>
<dbReference type="SMART" id="SM00256">
    <property type="entry name" value="FBOX"/>
    <property type="match status" value="1"/>
</dbReference>
<evidence type="ECO:0000313" key="3">
    <source>
        <dbReference type="RefSeq" id="XP_027099269.1"/>
    </source>
</evidence>
<dbReference type="Pfam" id="PF08268">
    <property type="entry name" value="FBA_3"/>
    <property type="match status" value="1"/>
</dbReference>
<evidence type="ECO:0000259" key="1">
    <source>
        <dbReference type="PROSITE" id="PS50181"/>
    </source>
</evidence>
<name>A0A6P6V8F5_COFAR</name>
<feature type="domain" description="F-box" evidence="1">
    <location>
        <begin position="1"/>
        <end position="51"/>
    </location>
</feature>
<keyword evidence="2" id="KW-1185">Reference proteome</keyword>
<dbReference type="RefSeq" id="XP_027099269.1">
    <property type="nucleotide sequence ID" value="XM_027243468.1"/>
</dbReference>
<sequence>MAELPIEIVTNVLSRLPLKALFKCKCVCKTWCNLLSDSLFVKLWETKWRKLRFFYVEDLACSRDGNRCTLQFTSADEEGRSIVQEFTKEGKYYMPRGKHYTDRGLNMVLAPCNGLLCIYRRYFLLGMIGPFHLCNPITHQFEILPECSPQTWGHAIGFGHVPSTGEYKVVRIFTAEFVHGDDIDGDFGCEIFSIKREGNYYSSSDSWRVINRSKCPYPIRNSAVFVNGRLHWVVNTDCPFPPHHDNAIIFFDLASETFGYVPNPPDYQHEQESSIYVLDLAGTLSLLDFDENLIRLWMLDDYDKGVWTGAHYIMLDPLPLEDDISFKFMVGRELLMAPWHCKYRLYYNIDTRTFRRVEKPEPAGSHGWTFGYYWESYEDLMENHKVLALC</sequence>
<dbReference type="Gene3D" id="1.20.1280.50">
    <property type="match status" value="1"/>
</dbReference>
<dbReference type="PANTHER" id="PTHR31672:SF13">
    <property type="entry name" value="F-BOX PROTEIN CPR30-LIKE"/>
    <property type="match status" value="1"/>
</dbReference>
<dbReference type="OrthoDB" id="5319261at2759"/>
<dbReference type="SUPFAM" id="SSF81383">
    <property type="entry name" value="F-box domain"/>
    <property type="match status" value="1"/>
</dbReference>
<dbReference type="InterPro" id="IPR036047">
    <property type="entry name" value="F-box-like_dom_sf"/>
</dbReference>
<dbReference type="CDD" id="cd22157">
    <property type="entry name" value="F-box_AtFBW1-like"/>
    <property type="match status" value="1"/>
</dbReference>